<reference evidence="10 11" key="1">
    <citation type="submission" date="2016-05" db="EMBL/GenBank/DDBJ databases">
        <title>Nuclear genome of Blastocystis sp. subtype 1 NandII.</title>
        <authorList>
            <person name="Gentekaki E."/>
            <person name="Curtis B."/>
            <person name="Stairs C."/>
            <person name="Eme L."/>
            <person name="Herman E."/>
            <person name="Klimes V."/>
            <person name="Arias M.C."/>
            <person name="Elias M."/>
            <person name="Hilliou F."/>
            <person name="Klute M."/>
            <person name="Malik S.-B."/>
            <person name="Pightling A."/>
            <person name="Rachubinski R."/>
            <person name="Salas D."/>
            <person name="Schlacht A."/>
            <person name="Suga H."/>
            <person name="Archibald J."/>
            <person name="Ball S.G."/>
            <person name="Clark G."/>
            <person name="Dacks J."/>
            <person name="Van Der Giezen M."/>
            <person name="Tsaousis A."/>
            <person name="Roger A."/>
        </authorList>
    </citation>
    <scope>NUCLEOTIDE SEQUENCE [LARGE SCALE GENOMIC DNA]</scope>
    <source>
        <strain evidence="11">ATCC 50177 / NandII</strain>
    </source>
</reference>
<feature type="transmembrane region" description="Helical" evidence="9">
    <location>
        <begin position="147"/>
        <end position="164"/>
    </location>
</feature>
<evidence type="ECO:0000256" key="6">
    <source>
        <dbReference type="ARBA" id="ARBA00023136"/>
    </source>
</evidence>
<sequence>MSKLISYFIGDTCYRTFFIDGSLMDIPCLKYSISKALGYGIVIGSGIMKLPQILKIIFSRDVTGLNAMSFYMECVAFLPSIIYNYLKGYPISTYGENVIILFQNMLLVVLYWIFAKGEARKSFLHMLCIFVAFMVLTVALFYCPDRYLSLLPLTGMLSAVFARVPQIITNFKQHHTGQLSFITWLFTLCGSTARIFTTLQEVNDPIIASSYIISTTCNAILVFQILFYWNATKAVQEKKENWCVC</sequence>
<comment type="similarity">
    <text evidence="7 8">Belongs to the MPDU1 (TC 2.A.43.3) family.</text>
</comment>
<evidence type="ECO:0000256" key="2">
    <source>
        <dbReference type="ARBA" id="ARBA00022448"/>
    </source>
</evidence>
<dbReference type="EMBL" id="LXWW01000531">
    <property type="protein sequence ID" value="OAO12615.1"/>
    <property type="molecule type" value="Genomic_DNA"/>
</dbReference>
<keyword evidence="5 8" id="KW-1133">Transmembrane helix</keyword>
<keyword evidence="2" id="KW-0813">Transport</keyword>
<evidence type="ECO:0000256" key="7">
    <source>
        <dbReference type="ARBA" id="ARBA00038475"/>
    </source>
</evidence>
<feature type="transmembrane region" description="Helical" evidence="9">
    <location>
        <begin position="70"/>
        <end position="86"/>
    </location>
</feature>
<evidence type="ECO:0000313" key="10">
    <source>
        <dbReference type="EMBL" id="OAO12615.1"/>
    </source>
</evidence>
<dbReference type="InterPro" id="IPR016817">
    <property type="entry name" value="MannP-dilichol_defect-1"/>
</dbReference>
<dbReference type="PIRSF" id="PIRSF023381">
    <property type="entry name" value="MannP-dilichol_defect-1p"/>
    <property type="match status" value="1"/>
</dbReference>
<dbReference type="PANTHER" id="PTHR12226:SF2">
    <property type="entry name" value="MANNOSE-P-DOLICHOL UTILIZATION DEFECT 1 PROTEIN"/>
    <property type="match status" value="1"/>
</dbReference>
<keyword evidence="4" id="KW-0677">Repeat</keyword>
<feature type="transmembrane region" description="Helical" evidence="9">
    <location>
        <begin position="98"/>
        <end position="115"/>
    </location>
</feature>
<organism evidence="10 11">
    <name type="scientific">Blastocystis sp. subtype 1 (strain ATCC 50177 / NandII)</name>
    <dbReference type="NCBI Taxonomy" id="478820"/>
    <lineage>
        <taxon>Eukaryota</taxon>
        <taxon>Sar</taxon>
        <taxon>Stramenopiles</taxon>
        <taxon>Bigyra</taxon>
        <taxon>Opalozoa</taxon>
        <taxon>Opalinata</taxon>
        <taxon>Blastocystidae</taxon>
        <taxon>Blastocystis</taxon>
    </lineage>
</organism>
<comment type="caution">
    <text evidence="10">The sequence shown here is derived from an EMBL/GenBank/DDBJ whole genome shotgun (WGS) entry which is preliminary data.</text>
</comment>
<dbReference type="Pfam" id="PF04193">
    <property type="entry name" value="PQ-loop"/>
    <property type="match status" value="2"/>
</dbReference>
<protein>
    <recommendedName>
        <fullName evidence="8">Mannose-P-dolichol utilization defect 1 protein homolog</fullName>
    </recommendedName>
</protein>
<evidence type="ECO:0000256" key="9">
    <source>
        <dbReference type="SAM" id="Phobius"/>
    </source>
</evidence>
<dbReference type="PANTHER" id="PTHR12226">
    <property type="entry name" value="MANNOSE-P-DOLICHOL UTILIZATION DEFECT 1 LEC35 -RELATED"/>
    <property type="match status" value="1"/>
</dbReference>
<keyword evidence="11" id="KW-1185">Reference proteome</keyword>
<gene>
    <name evidence="10" type="ORF">AV274_5712</name>
</gene>
<evidence type="ECO:0000256" key="4">
    <source>
        <dbReference type="ARBA" id="ARBA00022737"/>
    </source>
</evidence>
<proteinExistence type="inferred from homology"/>
<dbReference type="AlphaFoldDB" id="A0A196S6C3"/>
<dbReference type="Proteomes" id="UP000078348">
    <property type="component" value="Unassembled WGS sequence"/>
</dbReference>
<evidence type="ECO:0000256" key="8">
    <source>
        <dbReference type="PIRNR" id="PIRNR023381"/>
    </source>
</evidence>
<evidence type="ECO:0000256" key="3">
    <source>
        <dbReference type="ARBA" id="ARBA00022692"/>
    </source>
</evidence>
<dbReference type="SMART" id="SM00679">
    <property type="entry name" value="CTNS"/>
    <property type="match status" value="2"/>
</dbReference>
<feature type="transmembrane region" description="Helical" evidence="9">
    <location>
        <begin position="208"/>
        <end position="229"/>
    </location>
</feature>
<evidence type="ECO:0000256" key="5">
    <source>
        <dbReference type="ARBA" id="ARBA00022989"/>
    </source>
</evidence>
<evidence type="ECO:0000256" key="1">
    <source>
        <dbReference type="ARBA" id="ARBA00004141"/>
    </source>
</evidence>
<comment type="subcellular location">
    <subcellularLocation>
        <location evidence="1 8">Membrane</location>
        <topology evidence="1 8">Multi-pass membrane protein</topology>
    </subcellularLocation>
</comment>
<name>A0A196S6C3_BLAHN</name>
<dbReference type="OrthoDB" id="271506at2759"/>
<accession>A0A196S6C3</accession>
<dbReference type="Gene3D" id="1.20.1280.290">
    <property type="match status" value="2"/>
</dbReference>
<dbReference type="GO" id="GO:0016020">
    <property type="term" value="C:membrane"/>
    <property type="evidence" value="ECO:0007669"/>
    <property type="project" value="UniProtKB-SubCell"/>
</dbReference>
<feature type="transmembrane region" description="Helical" evidence="9">
    <location>
        <begin position="176"/>
        <end position="196"/>
    </location>
</feature>
<keyword evidence="3 8" id="KW-0812">Transmembrane</keyword>
<evidence type="ECO:0000313" key="11">
    <source>
        <dbReference type="Proteomes" id="UP000078348"/>
    </source>
</evidence>
<dbReference type="STRING" id="478820.A0A196S6C3"/>
<dbReference type="InterPro" id="IPR006603">
    <property type="entry name" value="PQ-loop_rpt"/>
</dbReference>
<keyword evidence="6 8" id="KW-0472">Membrane</keyword>
<feature type="transmembrane region" description="Helical" evidence="9">
    <location>
        <begin position="122"/>
        <end position="141"/>
    </location>
</feature>